<keyword evidence="2" id="KW-1185">Reference proteome</keyword>
<comment type="caution">
    <text evidence="1">The sequence shown here is derived from an EMBL/GenBank/DDBJ whole genome shotgun (WGS) entry which is preliminary data.</text>
</comment>
<dbReference type="AlphaFoldDB" id="A0A2T4U7Q4"/>
<gene>
    <name evidence="1" type="ORF">C6Y45_06310</name>
</gene>
<name>A0A2T4U7Q4_9BACI</name>
<protein>
    <submittedName>
        <fullName evidence="1">Uncharacterized protein</fullName>
    </submittedName>
</protein>
<evidence type="ECO:0000313" key="1">
    <source>
        <dbReference type="EMBL" id="PTL39439.1"/>
    </source>
</evidence>
<evidence type="ECO:0000313" key="2">
    <source>
        <dbReference type="Proteomes" id="UP000240509"/>
    </source>
</evidence>
<reference evidence="1 2" key="1">
    <citation type="submission" date="2018-03" db="EMBL/GenBank/DDBJ databases">
        <title>Alkalicoccus saliphilus sp. nov., isolated from a mineral pool.</title>
        <authorList>
            <person name="Zhao B."/>
        </authorList>
    </citation>
    <scope>NUCLEOTIDE SEQUENCE [LARGE SCALE GENOMIC DNA]</scope>
    <source>
        <strain evidence="1 2">6AG</strain>
    </source>
</reference>
<dbReference type="RefSeq" id="WP_107584382.1">
    <property type="nucleotide sequence ID" value="NZ_PZJJ01000007.1"/>
</dbReference>
<sequence length="181" mass="20884">MPMHFPAFASSGRFPGGPASANFFLPLFGRNGSSARPISPRSRLLQLQQENKKKVSLLKNVLIPPFLPFRRGFFLRNDRRGRRWDKAKSEDPFPWPKGWKIADDEPHGKLPPGSAGESYTLRRIIILKPRLNQHSEKSFLRVEKAFLLFLKIFLPEITDGFFIITTMYLGSYHYFIITGNY</sequence>
<proteinExistence type="predicted"/>
<accession>A0A2T4U7Q4</accession>
<dbReference type="EMBL" id="PZJJ01000007">
    <property type="protein sequence ID" value="PTL39439.1"/>
    <property type="molecule type" value="Genomic_DNA"/>
</dbReference>
<organism evidence="1 2">
    <name type="scientific">Alkalicoccus saliphilus</name>
    <dbReference type="NCBI Taxonomy" id="200989"/>
    <lineage>
        <taxon>Bacteria</taxon>
        <taxon>Bacillati</taxon>
        <taxon>Bacillota</taxon>
        <taxon>Bacilli</taxon>
        <taxon>Bacillales</taxon>
        <taxon>Bacillaceae</taxon>
        <taxon>Alkalicoccus</taxon>
    </lineage>
</organism>
<dbReference type="Proteomes" id="UP000240509">
    <property type="component" value="Unassembled WGS sequence"/>
</dbReference>